<dbReference type="GO" id="GO:0005737">
    <property type="term" value="C:cytoplasm"/>
    <property type="evidence" value="ECO:0007669"/>
    <property type="project" value="TreeGrafter"/>
</dbReference>
<dbReference type="GO" id="GO:0048306">
    <property type="term" value="F:calcium-dependent protein binding"/>
    <property type="evidence" value="ECO:0007669"/>
    <property type="project" value="TreeGrafter"/>
</dbReference>
<evidence type="ECO:0000256" key="27">
    <source>
        <dbReference type="ARBA" id="ARBA00046583"/>
    </source>
</evidence>
<evidence type="ECO:0000256" key="24">
    <source>
        <dbReference type="ARBA" id="ARBA00023212"/>
    </source>
</evidence>
<dbReference type="PROSITE" id="PS50222">
    <property type="entry name" value="EF_HAND_2"/>
    <property type="match status" value="1"/>
</dbReference>
<dbReference type="GO" id="GO:0005509">
    <property type="term" value="F:calcium ion binding"/>
    <property type="evidence" value="ECO:0007669"/>
    <property type="project" value="InterPro"/>
</dbReference>
<dbReference type="GO" id="GO:0014002">
    <property type="term" value="P:astrocyte development"/>
    <property type="evidence" value="ECO:0007669"/>
    <property type="project" value="TreeGrafter"/>
</dbReference>
<dbReference type="GO" id="GO:0016209">
    <property type="term" value="F:antioxidant activity"/>
    <property type="evidence" value="ECO:0007669"/>
    <property type="project" value="UniProtKB-KW"/>
</dbReference>
<dbReference type="SUPFAM" id="SSF54211">
    <property type="entry name" value="Ribosomal protein S5 domain 2-like"/>
    <property type="match status" value="1"/>
</dbReference>
<feature type="domain" description="EF-hand" evidence="28">
    <location>
        <begin position="158"/>
        <end position="193"/>
    </location>
</feature>
<dbReference type="GO" id="GO:0005840">
    <property type="term" value="C:ribosome"/>
    <property type="evidence" value="ECO:0007669"/>
    <property type="project" value="InterPro"/>
</dbReference>
<dbReference type="GO" id="GO:0005856">
    <property type="term" value="C:cytoskeleton"/>
    <property type="evidence" value="ECO:0007669"/>
    <property type="project" value="UniProtKB-SubCell"/>
</dbReference>
<evidence type="ECO:0000256" key="17">
    <source>
        <dbReference type="ARBA" id="ARBA00022833"/>
    </source>
</evidence>
<evidence type="ECO:0000256" key="14">
    <source>
        <dbReference type="ARBA" id="ARBA00022703"/>
    </source>
</evidence>
<evidence type="ECO:0000256" key="4">
    <source>
        <dbReference type="ARBA" id="ARBA00007323"/>
    </source>
</evidence>
<evidence type="ECO:0000256" key="16">
    <source>
        <dbReference type="ARBA" id="ARBA00022737"/>
    </source>
</evidence>
<dbReference type="GO" id="GO:0003735">
    <property type="term" value="F:structural constituent of ribosome"/>
    <property type="evidence" value="ECO:0007669"/>
    <property type="project" value="InterPro"/>
</dbReference>
<keyword evidence="17" id="KW-0862">Zinc</keyword>
<dbReference type="GO" id="GO:0045087">
    <property type="term" value="P:innate immune response"/>
    <property type="evidence" value="ECO:0007669"/>
    <property type="project" value="UniProtKB-KW"/>
</dbReference>
<dbReference type="Pfam" id="PF01023">
    <property type="entry name" value="S_100"/>
    <property type="match status" value="1"/>
</dbReference>
<dbReference type="Proteomes" id="UP000710432">
    <property type="component" value="Unassembled WGS sequence"/>
</dbReference>
<dbReference type="InterPro" id="IPR002048">
    <property type="entry name" value="EF_hand_dom"/>
</dbReference>
<dbReference type="Pfam" id="PF03719">
    <property type="entry name" value="Ribosomal_S5_C"/>
    <property type="match status" value="1"/>
</dbReference>
<dbReference type="GO" id="GO:0030593">
    <property type="term" value="P:neutrophil chemotaxis"/>
    <property type="evidence" value="ECO:0007669"/>
    <property type="project" value="TreeGrafter"/>
</dbReference>
<comment type="subcellular location">
    <subcellularLocation>
        <location evidence="1">Cell membrane</location>
        <topology evidence="1">Peripheral membrane protein</topology>
    </subcellularLocation>
    <subcellularLocation>
        <location evidence="2">Cytoplasm</location>
        <location evidence="2">Cytoskeleton</location>
    </subcellularLocation>
    <subcellularLocation>
        <location evidence="3">Secreted</location>
    </subcellularLocation>
</comment>
<dbReference type="SUPFAM" id="SSF47473">
    <property type="entry name" value="EF-hand"/>
    <property type="match status" value="1"/>
</dbReference>
<dbReference type="InterPro" id="IPR001751">
    <property type="entry name" value="S100/CaBP7/8-like_CS"/>
</dbReference>
<keyword evidence="24" id="KW-0206">Cytoskeleton</keyword>
<keyword evidence="10" id="KW-0964">Secreted</keyword>
<dbReference type="InterPro" id="IPR014721">
    <property type="entry name" value="Ribsml_uS5_D2-typ_fold_subgr"/>
</dbReference>
<keyword evidence="15" id="KW-0479">Metal-binding</keyword>
<keyword evidence="18" id="KW-0106">Calcium</keyword>
<keyword evidence="9" id="KW-0145">Chemotaxis</keyword>
<keyword evidence="16" id="KW-0677">Repeat</keyword>
<evidence type="ECO:0000256" key="3">
    <source>
        <dbReference type="ARBA" id="ARBA00004613"/>
    </source>
</evidence>
<evidence type="ECO:0000256" key="7">
    <source>
        <dbReference type="ARBA" id="ARBA00022481"/>
    </source>
</evidence>
<evidence type="ECO:0000256" key="10">
    <source>
        <dbReference type="ARBA" id="ARBA00022525"/>
    </source>
</evidence>
<dbReference type="InterPro" id="IPR005324">
    <property type="entry name" value="Ribosomal_uS5_C"/>
</dbReference>
<evidence type="ECO:0000256" key="18">
    <source>
        <dbReference type="ARBA" id="ARBA00022837"/>
    </source>
</evidence>
<dbReference type="EMBL" id="JAATJU010020959">
    <property type="protein sequence ID" value="KAH0515217.1"/>
    <property type="molecule type" value="Genomic_DNA"/>
</dbReference>
<evidence type="ECO:0000313" key="30">
    <source>
        <dbReference type="Proteomes" id="UP000710432"/>
    </source>
</evidence>
<keyword evidence="7" id="KW-0488">Methylation</keyword>
<keyword evidence="6" id="KW-1003">Cell membrane</keyword>
<dbReference type="GO" id="GO:0005886">
    <property type="term" value="C:plasma membrane"/>
    <property type="evidence" value="ECO:0007669"/>
    <property type="project" value="UniProtKB-SubCell"/>
</dbReference>
<dbReference type="InterPro" id="IPR011992">
    <property type="entry name" value="EF-hand-dom_pair"/>
</dbReference>
<protein>
    <recommendedName>
        <fullName evidence="5">Protein S100-A9</fullName>
    </recommendedName>
    <alternativeName>
        <fullName evidence="25">Calgranulin-B</fullName>
    </alternativeName>
    <alternativeName>
        <fullName evidence="26">S100 calcium-binding protein A9</fullName>
    </alternativeName>
</protein>
<evidence type="ECO:0000256" key="6">
    <source>
        <dbReference type="ARBA" id="ARBA00022475"/>
    </source>
</evidence>
<evidence type="ECO:0000256" key="2">
    <source>
        <dbReference type="ARBA" id="ARBA00004245"/>
    </source>
</evidence>
<dbReference type="GO" id="GO:0006412">
    <property type="term" value="P:translation"/>
    <property type="evidence" value="ECO:0007669"/>
    <property type="project" value="InterPro"/>
</dbReference>
<sequence length="217" mass="24471">MSRPCPRDTGIVSAPVPKQPLLMAGIKDSSTPAKGCTVILSSFAKATFDATSKTYSFLIPNLWKETVFTKAPYQEFIEQLVKTHNRVTVQMTQAPAMSTLSKKMANQNPSLMERSINTVIDVFHKNSKMEGDPDTLSQKEFKQMVKKDLANFMKKEKRCDEIINDIMEDLDTNQDKQLSFEEFVMLLAKLVYATHEKMHEGNHPRGNNHSHGSGFGK</sequence>
<evidence type="ECO:0000256" key="1">
    <source>
        <dbReference type="ARBA" id="ARBA00004202"/>
    </source>
</evidence>
<dbReference type="GO" id="GO:0035425">
    <property type="term" value="P:autocrine signaling"/>
    <property type="evidence" value="ECO:0007669"/>
    <property type="project" value="TreeGrafter"/>
</dbReference>
<evidence type="ECO:0000256" key="25">
    <source>
        <dbReference type="ARBA" id="ARBA00041898"/>
    </source>
</evidence>
<evidence type="ECO:0000256" key="26">
    <source>
        <dbReference type="ARBA" id="ARBA00043081"/>
    </source>
</evidence>
<keyword evidence="13" id="KW-0399">Innate immunity</keyword>
<dbReference type="SMART" id="SM00054">
    <property type="entry name" value="EFh"/>
    <property type="match status" value="1"/>
</dbReference>
<name>A0A8J6GQN1_MICOH</name>
<reference evidence="29" key="1">
    <citation type="submission" date="2020-03" db="EMBL/GenBank/DDBJ databases">
        <title>Studies in the Genomics of Life Span.</title>
        <authorList>
            <person name="Glass D."/>
        </authorList>
    </citation>
    <scope>NUCLEOTIDE SEQUENCE</scope>
    <source>
        <strain evidence="29">LTLLF</strain>
        <tissue evidence="29">Muscle</tissue>
    </source>
</reference>
<comment type="similarity">
    <text evidence="4">Belongs to the S-100 family.</text>
</comment>
<evidence type="ECO:0000256" key="20">
    <source>
        <dbReference type="ARBA" id="ARBA00022862"/>
    </source>
</evidence>
<comment type="subunit">
    <text evidence="27">Homodimer. Preferentially exists as a heterodimer or heterotetramer with S100A8 known as calprotectin (S100A8/A9). S100A9 interacts with ATP2A2. S100A9 interacts with AGER, and with the heterodimeric complex formed by TLR4 and LY96 in the presence of calcium and/or zinc ions. S100A9 binds quinoline-3-carboxamides in the presence of calcium and/or zinc ions. S100A9 interacts with amyloid-beta protein 40. Calprotectin (S100A8/9) interacts with CEACAM3 and tubulin filaments in a calcium-dependent manner. Heterotetrameric calprotectin (S100A8/A9) interacts with ANXA6 and associates with tubulin filaments in activated monocytes. Calprotectin (S100A8/9) interacts with NCF2/P67PHOX, RAC1, RAC2, CYBA and CYBB. Calprotectin (S100A8/9) interacts with NOS2 to form the iNOS-S100A8/A9 transnitrosylase complex; induced by LDL(ox). Calprotectin (S100A8/9) interacts with CD69.</text>
</comment>
<dbReference type="GO" id="GO:0070062">
    <property type="term" value="C:extracellular exosome"/>
    <property type="evidence" value="ECO:0007669"/>
    <property type="project" value="TreeGrafter"/>
</dbReference>
<evidence type="ECO:0000256" key="9">
    <source>
        <dbReference type="ARBA" id="ARBA00022500"/>
    </source>
</evidence>
<comment type="caution">
    <text evidence="29">The sequence shown here is derived from an EMBL/GenBank/DDBJ whole genome shotgun (WGS) entry which is preliminary data.</text>
</comment>
<gene>
    <name evidence="29" type="ORF">LTLLF_131565</name>
</gene>
<evidence type="ECO:0000256" key="22">
    <source>
        <dbReference type="ARBA" id="ARBA00023136"/>
    </source>
</evidence>
<dbReference type="GO" id="GO:0061844">
    <property type="term" value="P:antimicrobial humoral immune response mediated by antimicrobial peptide"/>
    <property type="evidence" value="ECO:0007669"/>
    <property type="project" value="TreeGrafter"/>
</dbReference>
<dbReference type="PANTHER" id="PTHR11639:SF79">
    <property type="entry name" value="PROTEIN S100-A9"/>
    <property type="match status" value="1"/>
</dbReference>
<evidence type="ECO:0000256" key="5">
    <source>
        <dbReference type="ARBA" id="ARBA00014222"/>
    </source>
</evidence>
<evidence type="ECO:0000256" key="21">
    <source>
        <dbReference type="ARBA" id="ARBA00023006"/>
    </source>
</evidence>
<evidence type="ECO:0000259" key="28">
    <source>
        <dbReference type="PROSITE" id="PS50222"/>
    </source>
</evidence>
<keyword evidence="12" id="KW-0597">Phosphoprotein</keyword>
<dbReference type="InterPro" id="IPR013787">
    <property type="entry name" value="S100_Ca-bd_sub"/>
</dbReference>
<dbReference type="AlphaFoldDB" id="A0A8J6GQN1"/>
<dbReference type="PROSITE" id="PS00018">
    <property type="entry name" value="EF_HAND_1"/>
    <property type="match status" value="1"/>
</dbReference>
<dbReference type="GO" id="GO:0045113">
    <property type="term" value="P:regulation of integrin biosynthetic process"/>
    <property type="evidence" value="ECO:0007669"/>
    <property type="project" value="TreeGrafter"/>
</dbReference>
<evidence type="ECO:0000256" key="13">
    <source>
        <dbReference type="ARBA" id="ARBA00022588"/>
    </source>
</evidence>
<dbReference type="PROSITE" id="PS00303">
    <property type="entry name" value="S100_CABP"/>
    <property type="match status" value="1"/>
</dbReference>
<evidence type="ECO:0000256" key="19">
    <source>
        <dbReference type="ARBA" id="ARBA00022859"/>
    </source>
</evidence>
<keyword evidence="19" id="KW-0391">Immunity</keyword>
<proteinExistence type="inferred from homology"/>
<dbReference type="GO" id="GO:0032496">
    <property type="term" value="P:response to lipopolysaccharide"/>
    <property type="evidence" value="ECO:0007669"/>
    <property type="project" value="TreeGrafter"/>
</dbReference>
<dbReference type="SMART" id="SM01394">
    <property type="entry name" value="S_100"/>
    <property type="match status" value="1"/>
</dbReference>
<evidence type="ECO:0000256" key="12">
    <source>
        <dbReference type="ARBA" id="ARBA00022553"/>
    </source>
</evidence>
<keyword evidence="11" id="KW-0929">Antimicrobial</keyword>
<accession>A0A8J6GQN1</accession>
<evidence type="ECO:0000256" key="11">
    <source>
        <dbReference type="ARBA" id="ARBA00022529"/>
    </source>
</evidence>
<keyword evidence="23" id="KW-0395">Inflammatory response</keyword>
<evidence type="ECO:0000256" key="15">
    <source>
        <dbReference type="ARBA" id="ARBA00022723"/>
    </source>
</evidence>
<organism evidence="29 30">
    <name type="scientific">Microtus ochrogaster</name>
    <name type="common">Prairie vole</name>
    <dbReference type="NCBI Taxonomy" id="79684"/>
    <lineage>
        <taxon>Eukaryota</taxon>
        <taxon>Metazoa</taxon>
        <taxon>Chordata</taxon>
        <taxon>Craniata</taxon>
        <taxon>Vertebrata</taxon>
        <taxon>Euteleostomi</taxon>
        <taxon>Mammalia</taxon>
        <taxon>Eutheria</taxon>
        <taxon>Euarchontoglires</taxon>
        <taxon>Glires</taxon>
        <taxon>Rodentia</taxon>
        <taxon>Myomorpha</taxon>
        <taxon>Muroidea</taxon>
        <taxon>Cricetidae</taxon>
        <taxon>Arvicolinae</taxon>
        <taxon>Microtus</taxon>
    </lineage>
</organism>
<keyword evidence="14" id="KW-0053">Apoptosis</keyword>
<dbReference type="GO" id="GO:0070488">
    <property type="term" value="P:neutrophil aggregation"/>
    <property type="evidence" value="ECO:0007669"/>
    <property type="project" value="TreeGrafter"/>
</dbReference>
<dbReference type="GO" id="GO:0002544">
    <property type="term" value="P:chronic inflammatory response"/>
    <property type="evidence" value="ECO:0007669"/>
    <property type="project" value="TreeGrafter"/>
</dbReference>
<dbReference type="GO" id="GO:0043542">
    <property type="term" value="P:endothelial cell migration"/>
    <property type="evidence" value="ECO:0007669"/>
    <property type="project" value="TreeGrafter"/>
</dbReference>
<evidence type="ECO:0000256" key="8">
    <source>
        <dbReference type="ARBA" id="ARBA00022490"/>
    </source>
</evidence>
<keyword evidence="8" id="KW-0963">Cytoplasm</keyword>
<evidence type="ECO:0000256" key="23">
    <source>
        <dbReference type="ARBA" id="ARBA00023198"/>
    </source>
</evidence>
<dbReference type="PANTHER" id="PTHR11639">
    <property type="entry name" value="S100 CALCIUM-BINDING PROTEIN"/>
    <property type="match status" value="1"/>
</dbReference>
<dbReference type="Gene3D" id="1.10.238.10">
    <property type="entry name" value="EF-hand"/>
    <property type="match status" value="1"/>
</dbReference>
<dbReference type="InterPro" id="IPR020568">
    <property type="entry name" value="Ribosomal_Su5_D2-typ_SF"/>
</dbReference>
<dbReference type="GO" id="GO:0002523">
    <property type="term" value="P:leukocyte migration involved in inflammatory response"/>
    <property type="evidence" value="ECO:0007669"/>
    <property type="project" value="TreeGrafter"/>
</dbReference>
<evidence type="ECO:0000313" key="29">
    <source>
        <dbReference type="EMBL" id="KAH0515217.1"/>
    </source>
</evidence>
<keyword evidence="22" id="KW-0472">Membrane</keyword>
<dbReference type="InterPro" id="IPR018247">
    <property type="entry name" value="EF_Hand_1_Ca_BS"/>
</dbReference>
<dbReference type="GO" id="GO:0006914">
    <property type="term" value="P:autophagy"/>
    <property type="evidence" value="ECO:0007669"/>
    <property type="project" value="UniProtKB-KW"/>
</dbReference>
<dbReference type="CDD" id="cd05030">
    <property type="entry name" value="calgranulins"/>
    <property type="match status" value="1"/>
</dbReference>
<keyword evidence="20" id="KW-0049">Antioxidant</keyword>
<dbReference type="GO" id="GO:0006915">
    <property type="term" value="P:apoptotic process"/>
    <property type="evidence" value="ECO:0007669"/>
    <property type="project" value="UniProtKB-KW"/>
</dbReference>
<dbReference type="Gene3D" id="3.30.230.10">
    <property type="match status" value="1"/>
</dbReference>
<keyword evidence="21" id="KW-0072">Autophagy</keyword>
<dbReference type="GO" id="GO:0005634">
    <property type="term" value="C:nucleus"/>
    <property type="evidence" value="ECO:0007669"/>
    <property type="project" value="TreeGrafter"/>
</dbReference>